<dbReference type="Gene3D" id="2.30.30.940">
    <property type="match status" value="1"/>
</dbReference>
<keyword evidence="1" id="KW-0547">Nucleotide-binding</keyword>
<dbReference type="OrthoDB" id="432234at2759"/>
<sequence length="130" mass="14167">MLSERGISNGSIGVITNLLPDDEVEAAFPTKDGIQTNGVEYKRVQLPIINAFALTIHKVQGLSLPAVTVALNSNIFADGQAYVALSRGKDLEQVYLTHCDLDAIKADPEAIAEYERLKAKAEQLHRPHSQ</sequence>
<dbReference type="SUPFAM" id="SSF52540">
    <property type="entry name" value="P-loop containing nucleoside triphosphate hydrolases"/>
    <property type="match status" value="1"/>
</dbReference>
<gene>
    <name evidence="1" type="ORF">X797_012296</name>
</gene>
<dbReference type="AlphaFoldDB" id="A0A014PGF9"/>
<dbReference type="Proteomes" id="UP000030151">
    <property type="component" value="Unassembled WGS sequence"/>
</dbReference>
<protein>
    <submittedName>
        <fullName evidence="1">UvrD-like helicase</fullName>
    </submittedName>
</protein>
<accession>A0A014PGF9</accession>
<dbReference type="CDD" id="cd18809">
    <property type="entry name" value="SF1_C_RecD"/>
    <property type="match status" value="1"/>
</dbReference>
<keyword evidence="1" id="KW-0067">ATP-binding</keyword>
<dbReference type="InterPro" id="IPR027417">
    <property type="entry name" value="P-loop_NTPase"/>
</dbReference>
<name>A0A014PGF9_9HYPO</name>
<dbReference type="InterPro" id="IPR051055">
    <property type="entry name" value="PIF1_helicase"/>
</dbReference>
<proteinExistence type="predicted"/>
<dbReference type="Gene3D" id="3.40.50.300">
    <property type="entry name" value="P-loop containing nucleotide triphosphate hydrolases"/>
    <property type="match status" value="1"/>
</dbReference>
<keyword evidence="1" id="KW-0347">Helicase</keyword>
<evidence type="ECO:0000313" key="2">
    <source>
        <dbReference type="Proteomes" id="UP000030151"/>
    </source>
</evidence>
<dbReference type="PANTHER" id="PTHR47642">
    <property type="entry name" value="ATP-DEPENDENT DNA HELICASE"/>
    <property type="match status" value="1"/>
</dbReference>
<dbReference type="EMBL" id="JELW01000205">
    <property type="protein sequence ID" value="EXU94628.1"/>
    <property type="molecule type" value="Genomic_DNA"/>
</dbReference>
<dbReference type="GO" id="GO:0004386">
    <property type="term" value="F:helicase activity"/>
    <property type="evidence" value="ECO:0007669"/>
    <property type="project" value="UniProtKB-KW"/>
</dbReference>
<organism evidence="1 2">
    <name type="scientific">Metarhizium robertsii</name>
    <dbReference type="NCBI Taxonomy" id="568076"/>
    <lineage>
        <taxon>Eukaryota</taxon>
        <taxon>Fungi</taxon>
        <taxon>Dikarya</taxon>
        <taxon>Ascomycota</taxon>
        <taxon>Pezizomycotina</taxon>
        <taxon>Sordariomycetes</taxon>
        <taxon>Hypocreomycetidae</taxon>
        <taxon>Hypocreales</taxon>
        <taxon>Clavicipitaceae</taxon>
        <taxon>Metarhizium</taxon>
    </lineage>
</organism>
<keyword evidence="1" id="KW-0378">Hydrolase</keyword>
<evidence type="ECO:0000313" key="1">
    <source>
        <dbReference type="EMBL" id="EXU94628.1"/>
    </source>
</evidence>
<reference evidence="1 2" key="1">
    <citation type="submission" date="2014-02" db="EMBL/GenBank/DDBJ databases">
        <title>The genome sequence of the entomopathogenic fungus Metarhizium robertsii ARSEF 2575.</title>
        <authorList>
            <person name="Giuliano Garisto Donzelli B."/>
            <person name="Roe B.A."/>
            <person name="Macmil S.L."/>
            <person name="Krasnoff S.B."/>
            <person name="Gibson D.M."/>
        </authorList>
    </citation>
    <scope>NUCLEOTIDE SEQUENCE [LARGE SCALE GENOMIC DNA]</scope>
    <source>
        <strain evidence="1 2">ARSEF 2575</strain>
    </source>
</reference>
<comment type="caution">
    <text evidence="1">The sequence shown here is derived from an EMBL/GenBank/DDBJ whole genome shotgun (WGS) entry which is preliminary data.</text>
</comment>
<dbReference type="HOGENOM" id="CLU_159459_0_0_1"/>